<dbReference type="AlphaFoldDB" id="A0A0G4IWN5"/>
<dbReference type="Proteomes" id="UP000039324">
    <property type="component" value="Unassembled WGS sequence"/>
</dbReference>
<gene>
    <name evidence="2" type="ORF">PBRA_007443</name>
</gene>
<evidence type="ECO:0000313" key="3">
    <source>
        <dbReference type="Proteomes" id="UP000039324"/>
    </source>
</evidence>
<reference evidence="2 3" key="1">
    <citation type="submission" date="2015-02" db="EMBL/GenBank/DDBJ databases">
        <authorList>
            <person name="Chooi Y.-H."/>
        </authorList>
    </citation>
    <scope>NUCLEOTIDE SEQUENCE [LARGE SCALE GENOMIC DNA]</scope>
    <source>
        <strain evidence="2">E3</strain>
    </source>
</reference>
<accession>A0A0G4IWN5</accession>
<proteinExistence type="predicted"/>
<organism evidence="2 3">
    <name type="scientific">Plasmodiophora brassicae</name>
    <name type="common">Clubroot disease agent</name>
    <dbReference type="NCBI Taxonomy" id="37360"/>
    <lineage>
        <taxon>Eukaryota</taxon>
        <taxon>Sar</taxon>
        <taxon>Rhizaria</taxon>
        <taxon>Endomyxa</taxon>
        <taxon>Phytomyxea</taxon>
        <taxon>Plasmodiophorida</taxon>
        <taxon>Plasmodiophoridae</taxon>
        <taxon>Plasmodiophora</taxon>
    </lineage>
</organism>
<name>A0A0G4IWN5_PLABS</name>
<keyword evidence="3" id="KW-1185">Reference proteome</keyword>
<protein>
    <submittedName>
        <fullName evidence="2">Uncharacterized protein</fullName>
    </submittedName>
</protein>
<dbReference type="EMBL" id="CDSF01000092">
    <property type="protein sequence ID" value="CEO99710.1"/>
    <property type="molecule type" value="Genomic_DNA"/>
</dbReference>
<sequence>MKVVDGVKSRAPPLAVVVATIARQHRRRRRQPQIIHMATIADPGPMRYGATAAAVWASSRSRRPYPHPAWARANIAARTTWTSCVPVDHDDWATTVSETNQTATSISLASTRAAADQLTGLTTITGRHGRMATADDNDTVSVGTGECSAAYSVVGDSDDDVRSGAATIDSRRR</sequence>
<feature type="region of interest" description="Disordered" evidence="1">
    <location>
        <begin position="154"/>
        <end position="173"/>
    </location>
</feature>
<evidence type="ECO:0000313" key="2">
    <source>
        <dbReference type="EMBL" id="CEO99710.1"/>
    </source>
</evidence>
<evidence type="ECO:0000256" key="1">
    <source>
        <dbReference type="SAM" id="MobiDB-lite"/>
    </source>
</evidence>